<dbReference type="RefSeq" id="WP_283765609.1">
    <property type="nucleotide sequence ID" value="NZ_JAQOSO010000015.1"/>
</dbReference>
<proteinExistence type="predicted"/>
<dbReference type="SUPFAM" id="SSF53850">
    <property type="entry name" value="Periplasmic binding protein-like II"/>
    <property type="match status" value="1"/>
</dbReference>
<protein>
    <submittedName>
        <fullName evidence="1">Substrate-binding domain-containing protein</fullName>
    </submittedName>
</protein>
<reference evidence="1 2" key="1">
    <citation type="submission" date="2023-01" db="EMBL/GenBank/DDBJ databases">
        <title>Novel diversity within Roseofilum (Cyanobacteria; Desertifilaceae) from marine benthic mats with descriptions of four novel species.</title>
        <authorList>
            <person name="Wang Y."/>
            <person name="Berthold D.E."/>
            <person name="Hu J."/>
            <person name="Lefler F.W."/>
            <person name="Laughinghouse H.D. IV."/>
        </authorList>
    </citation>
    <scope>NUCLEOTIDE SEQUENCE [LARGE SCALE GENOMIC DNA]</scope>
    <source>
        <strain evidence="1 2">BLCC-M114</strain>
    </source>
</reference>
<evidence type="ECO:0000313" key="1">
    <source>
        <dbReference type="EMBL" id="MDJ1173240.1"/>
    </source>
</evidence>
<dbReference type="Gene3D" id="3.40.190.10">
    <property type="entry name" value="Periplasmic binding protein-like II"/>
    <property type="match status" value="2"/>
</dbReference>
<keyword evidence="2" id="KW-1185">Reference proteome</keyword>
<dbReference type="PANTHER" id="PTHR30632:SF0">
    <property type="entry name" value="SULFATE-BINDING PROTEIN"/>
    <property type="match status" value="1"/>
</dbReference>
<comment type="caution">
    <text evidence="1">The sequence shown here is derived from an EMBL/GenBank/DDBJ whole genome shotgun (WGS) entry which is preliminary data.</text>
</comment>
<dbReference type="EMBL" id="JAQOSO010000015">
    <property type="protein sequence ID" value="MDJ1173240.1"/>
    <property type="molecule type" value="Genomic_DNA"/>
</dbReference>
<name>A0ABT7B274_9CYAN</name>
<sequence>MNAKSSPMQQQNKAIASALLAVAAVGLAYAPLPGLNQTVIVVSGSELAEPLQELEVQFENSNPNINIELEFQGSQDMVNNYIDENNDFTPTVLIPANAELIDELSQRWQAQNNGQPFHQDPQAIAKTFLVGVAWPQRGQVLFPQGSFDWNRVEQAMEAGSWQQIGGQADWGSFDFVITDPIRSNSGQVTLSLWTQAQLGNGSSLNSPEAENLFGLIRRSVYQPPRSTDTLLQEFITRGPNDADVATVYESIALYRWQQSATSQGKPYQIYYLNPTIETVATAAIVRRDVGSQTAKAAREFIDFLTQPEQQAVFVRYGFRPAQNSVDLTSVSGSPWTQNIPGAEVDPALSVLPAPQPAEIGEIQRLWQRANP</sequence>
<dbReference type="Proteomes" id="UP001235849">
    <property type="component" value="Unassembled WGS sequence"/>
</dbReference>
<gene>
    <name evidence="1" type="ORF">PMG25_03960</name>
</gene>
<dbReference type="Pfam" id="PF13531">
    <property type="entry name" value="SBP_bac_11"/>
    <property type="match status" value="1"/>
</dbReference>
<evidence type="ECO:0000313" key="2">
    <source>
        <dbReference type="Proteomes" id="UP001235849"/>
    </source>
</evidence>
<dbReference type="PANTHER" id="PTHR30632">
    <property type="entry name" value="MOLYBDATE-BINDING PERIPLASMIC PROTEIN"/>
    <property type="match status" value="1"/>
</dbReference>
<organism evidence="1 2">
    <name type="scientific">Roseofilum capinflatum BLCC-M114</name>
    <dbReference type="NCBI Taxonomy" id="3022440"/>
    <lineage>
        <taxon>Bacteria</taxon>
        <taxon>Bacillati</taxon>
        <taxon>Cyanobacteriota</taxon>
        <taxon>Cyanophyceae</taxon>
        <taxon>Desertifilales</taxon>
        <taxon>Desertifilaceae</taxon>
        <taxon>Roseofilum</taxon>
        <taxon>Roseofilum capinflatum</taxon>
    </lineage>
</organism>
<dbReference type="InterPro" id="IPR050682">
    <property type="entry name" value="ModA/WtpA"/>
</dbReference>
<accession>A0ABT7B274</accession>